<accession>A0ACC0N3S3</accession>
<sequence length="169" mass="17663">MVLDVRVLVKQWPVVGLHGHRACSRFLNGDLGLPAVLAGFGWKSLSFDLDLLVLVLLRLVAGSSGSVEATDGGGRGRRRGRHRLTAWRSGGVSKLGRCCLPPCFTVGWRGICLTAVVEARVQFSGLHLVSDLRHGLACGGLEVAGTGDAGGRLAECGGAAGCWCSSEIV</sequence>
<keyword evidence="2" id="KW-1185">Reference proteome</keyword>
<comment type="caution">
    <text evidence="1">The sequence shown here is derived from an EMBL/GenBank/DDBJ whole genome shotgun (WGS) entry which is preliminary data.</text>
</comment>
<dbReference type="Proteomes" id="UP001062846">
    <property type="component" value="Chromosome 7"/>
</dbReference>
<dbReference type="EMBL" id="CM046394">
    <property type="protein sequence ID" value="KAI8547178.1"/>
    <property type="molecule type" value="Genomic_DNA"/>
</dbReference>
<gene>
    <name evidence="1" type="ORF">RHMOL_Rhmol07G0174900</name>
</gene>
<reference evidence="1" key="1">
    <citation type="submission" date="2022-02" db="EMBL/GenBank/DDBJ databases">
        <title>Plant Genome Project.</title>
        <authorList>
            <person name="Zhang R.-G."/>
        </authorList>
    </citation>
    <scope>NUCLEOTIDE SEQUENCE</scope>
    <source>
        <strain evidence="1">AT1</strain>
    </source>
</reference>
<protein>
    <submittedName>
        <fullName evidence="1">Uncharacterized protein</fullName>
    </submittedName>
</protein>
<name>A0ACC0N3S3_RHOML</name>
<evidence type="ECO:0000313" key="1">
    <source>
        <dbReference type="EMBL" id="KAI8547178.1"/>
    </source>
</evidence>
<evidence type="ECO:0000313" key="2">
    <source>
        <dbReference type="Proteomes" id="UP001062846"/>
    </source>
</evidence>
<organism evidence="1 2">
    <name type="scientific">Rhododendron molle</name>
    <name type="common">Chinese azalea</name>
    <name type="synonym">Azalea mollis</name>
    <dbReference type="NCBI Taxonomy" id="49168"/>
    <lineage>
        <taxon>Eukaryota</taxon>
        <taxon>Viridiplantae</taxon>
        <taxon>Streptophyta</taxon>
        <taxon>Embryophyta</taxon>
        <taxon>Tracheophyta</taxon>
        <taxon>Spermatophyta</taxon>
        <taxon>Magnoliopsida</taxon>
        <taxon>eudicotyledons</taxon>
        <taxon>Gunneridae</taxon>
        <taxon>Pentapetalae</taxon>
        <taxon>asterids</taxon>
        <taxon>Ericales</taxon>
        <taxon>Ericaceae</taxon>
        <taxon>Ericoideae</taxon>
        <taxon>Rhodoreae</taxon>
        <taxon>Rhododendron</taxon>
    </lineage>
</organism>
<proteinExistence type="predicted"/>